<protein>
    <recommendedName>
        <fullName evidence="6">ABC transmembrane type-1 domain-containing protein</fullName>
    </recommendedName>
</protein>
<dbReference type="SUPFAM" id="SSF90123">
    <property type="entry name" value="ABC transporter transmembrane region"/>
    <property type="match status" value="1"/>
</dbReference>
<proteinExistence type="predicted"/>
<dbReference type="PROSITE" id="PS50929">
    <property type="entry name" value="ABC_TM1F"/>
    <property type="match status" value="1"/>
</dbReference>
<evidence type="ECO:0000313" key="8">
    <source>
        <dbReference type="Proteomes" id="UP000428333"/>
    </source>
</evidence>
<dbReference type="EMBL" id="QEFC01001822">
    <property type="protein sequence ID" value="KAE9455670.1"/>
    <property type="molecule type" value="Genomic_DNA"/>
</dbReference>
<dbReference type="InterPro" id="IPR036640">
    <property type="entry name" value="ABC1_TM_sf"/>
</dbReference>
<dbReference type="CDD" id="cd18577">
    <property type="entry name" value="ABC_6TM_Pgp_ABCB1_D1_like"/>
    <property type="match status" value="1"/>
</dbReference>
<dbReference type="Pfam" id="PF00664">
    <property type="entry name" value="ABC_membrane"/>
    <property type="match status" value="1"/>
</dbReference>
<dbReference type="GO" id="GO:0016887">
    <property type="term" value="F:ATP hydrolysis activity"/>
    <property type="evidence" value="ECO:0007669"/>
    <property type="project" value="InterPro"/>
</dbReference>
<dbReference type="AlphaFoldDB" id="A0A6A4LBI5"/>
<organism evidence="7 8">
    <name type="scientific">Rhododendron williamsianum</name>
    <dbReference type="NCBI Taxonomy" id="262921"/>
    <lineage>
        <taxon>Eukaryota</taxon>
        <taxon>Viridiplantae</taxon>
        <taxon>Streptophyta</taxon>
        <taxon>Embryophyta</taxon>
        <taxon>Tracheophyta</taxon>
        <taxon>Spermatophyta</taxon>
        <taxon>Magnoliopsida</taxon>
        <taxon>eudicotyledons</taxon>
        <taxon>Gunneridae</taxon>
        <taxon>Pentapetalae</taxon>
        <taxon>asterids</taxon>
        <taxon>Ericales</taxon>
        <taxon>Ericaceae</taxon>
        <taxon>Ericoideae</taxon>
        <taxon>Rhodoreae</taxon>
        <taxon>Rhododendron</taxon>
    </lineage>
</organism>
<dbReference type="Gene3D" id="3.40.50.300">
    <property type="entry name" value="P-loop containing nucleotide triphosphate hydrolases"/>
    <property type="match status" value="1"/>
</dbReference>
<feature type="transmembrane region" description="Helical" evidence="5">
    <location>
        <begin position="153"/>
        <end position="177"/>
    </location>
</feature>
<dbReference type="GO" id="GO:0140359">
    <property type="term" value="F:ABC-type transporter activity"/>
    <property type="evidence" value="ECO:0007669"/>
    <property type="project" value="InterPro"/>
</dbReference>
<evidence type="ECO:0000259" key="6">
    <source>
        <dbReference type="PROSITE" id="PS50929"/>
    </source>
</evidence>
<dbReference type="InterPro" id="IPR003439">
    <property type="entry name" value="ABC_transporter-like_ATP-bd"/>
</dbReference>
<dbReference type="Gene3D" id="1.20.1560.10">
    <property type="entry name" value="ABC transporter type 1, transmembrane domain"/>
    <property type="match status" value="1"/>
</dbReference>
<name>A0A6A4LBI5_9ERIC</name>
<feature type="non-terminal residue" evidence="7">
    <location>
        <position position="1"/>
    </location>
</feature>
<dbReference type="GO" id="GO:0005886">
    <property type="term" value="C:plasma membrane"/>
    <property type="evidence" value="ECO:0007669"/>
    <property type="project" value="TreeGrafter"/>
</dbReference>
<gene>
    <name evidence="7" type="ORF">C3L33_12426</name>
</gene>
<dbReference type="OrthoDB" id="6500128at2759"/>
<evidence type="ECO:0000256" key="4">
    <source>
        <dbReference type="ARBA" id="ARBA00023136"/>
    </source>
</evidence>
<feature type="domain" description="ABC transmembrane type-1" evidence="6">
    <location>
        <begin position="3"/>
        <end position="212"/>
    </location>
</feature>
<evidence type="ECO:0000256" key="1">
    <source>
        <dbReference type="ARBA" id="ARBA00004141"/>
    </source>
</evidence>
<feature type="transmembrane region" description="Helical" evidence="5">
    <location>
        <begin position="49"/>
        <end position="66"/>
    </location>
</feature>
<comment type="subcellular location">
    <subcellularLocation>
        <location evidence="1">Membrane</location>
        <topology evidence="1">Multi-pass membrane protein</topology>
    </subcellularLocation>
</comment>
<comment type="caution">
    <text evidence="7">The sequence shown here is derived from an EMBL/GenBank/DDBJ whole genome shotgun (WGS) entry which is preliminary data.</text>
</comment>
<feature type="transmembrane region" description="Helical" evidence="5">
    <location>
        <begin position="72"/>
        <end position="91"/>
    </location>
</feature>
<keyword evidence="8" id="KW-1185">Reference proteome</keyword>
<keyword evidence="3 5" id="KW-1133">Transmembrane helix</keyword>
<evidence type="ECO:0000256" key="3">
    <source>
        <dbReference type="ARBA" id="ARBA00022989"/>
    </source>
</evidence>
<keyword evidence="2 5" id="KW-0812">Transmembrane</keyword>
<dbReference type="PANTHER" id="PTHR24222:SF48">
    <property type="entry name" value="ABC TRANSPORTER B FAMILY MEMBER 15"/>
    <property type="match status" value="1"/>
</dbReference>
<dbReference type="PANTHER" id="PTHR24222">
    <property type="entry name" value="ABC TRANSPORTER B FAMILY"/>
    <property type="match status" value="1"/>
</dbReference>
<keyword evidence="4 5" id="KW-0472">Membrane</keyword>
<reference evidence="7 8" key="1">
    <citation type="journal article" date="2019" name="Genome Biol. Evol.">
        <title>The Rhododendron genome and chromosomal organization provide insight into shared whole-genome duplications across the heath family (Ericaceae).</title>
        <authorList>
            <person name="Soza V.L."/>
            <person name="Lindsley D."/>
            <person name="Waalkes A."/>
            <person name="Ramage E."/>
            <person name="Patwardhan R.P."/>
            <person name="Burton J.N."/>
            <person name="Adey A."/>
            <person name="Kumar A."/>
            <person name="Qiu R."/>
            <person name="Shendure J."/>
            <person name="Hall B."/>
        </authorList>
    </citation>
    <scope>NUCLEOTIDE SEQUENCE [LARGE SCALE GENOMIC DNA]</scope>
    <source>
        <strain evidence="7">RSF 1966-606</strain>
    </source>
</reference>
<accession>A0A6A4LBI5</accession>
<feature type="transmembrane region" description="Helical" evidence="5">
    <location>
        <begin position="183"/>
        <end position="204"/>
    </location>
</feature>
<dbReference type="Proteomes" id="UP000428333">
    <property type="component" value="Linkage Group LG07"/>
</dbReference>
<evidence type="ECO:0000313" key="7">
    <source>
        <dbReference type="EMBL" id="KAE9455670.1"/>
    </source>
</evidence>
<dbReference type="Pfam" id="PF00005">
    <property type="entry name" value="ABC_tran"/>
    <property type="match status" value="1"/>
</dbReference>
<dbReference type="InterPro" id="IPR039421">
    <property type="entry name" value="Type_1_exporter"/>
</dbReference>
<evidence type="ECO:0000256" key="5">
    <source>
        <dbReference type="SAM" id="Phobius"/>
    </source>
</evidence>
<sequence>MGYLRSVLQQDVGFFDSQDTSSTTFQVISGISSDAQSIQDVIAEKIPRFMAGFSTLIGCLIVSSLLSWRLFLAAIPFTLLFIAPGLGYGKLMMKLGMKMKDYYVVAGEIAEQAISSIRIVYSSVGERQTQNRFSKALQKYTDLGIKQGLTKGLLLGSMGMTYINLAFQAWAGSILVIEEGESGGRVFTSGFCVILGGVYLMSALPNMSFLAEAKAAATRISELINQFREIDFNYPSRPDTQILQGFNLKVQAGKTVGLVGGSGSGKSTIISLLERFYDPVKGDILLDGCNIKRLQLRRLKSHMGLVNQEPVLFAKSIKENILFGREGASMENVIVVSQLYARPI</sequence>
<dbReference type="InterPro" id="IPR011527">
    <property type="entry name" value="ABC1_TM_dom"/>
</dbReference>
<dbReference type="GO" id="GO:0005524">
    <property type="term" value="F:ATP binding"/>
    <property type="evidence" value="ECO:0007669"/>
    <property type="project" value="InterPro"/>
</dbReference>
<evidence type="ECO:0000256" key="2">
    <source>
        <dbReference type="ARBA" id="ARBA00022692"/>
    </source>
</evidence>
<dbReference type="InterPro" id="IPR027417">
    <property type="entry name" value="P-loop_NTPase"/>
</dbReference>
<dbReference type="SUPFAM" id="SSF52540">
    <property type="entry name" value="P-loop containing nucleoside triphosphate hydrolases"/>
    <property type="match status" value="1"/>
</dbReference>